<name>Q7NBD4_MYCGA</name>
<dbReference type="PATRIC" id="fig|233150.7.peg.386"/>
<keyword evidence="2" id="KW-0732">Signal</keyword>
<feature type="region of interest" description="Disordered" evidence="1">
    <location>
        <begin position="378"/>
        <end position="421"/>
    </location>
</feature>
<feature type="signal peptide" evidence="2">
    <location>
        <begin position="1"/>
        <end position="22"/>
    </location>
</feature>
<feature type="region of interest" description="Disordered" evidence="1">
    <location>
        <begin position="28"/>
        <end position="67"/>
    </location>
</feature>
<dbReference type="Proteomes" id="UP000001418">
    <property type="component" value="Chromosome"/>
</dbReference>
<dbReference type="AlphaFoldDB" id="Q7NBD4"/>
<dbReference type="EMBL" id="AE015450">
    <property type="protein sequence ID" value="AAP56695.1"/>
    <property type="molecule type" value="Genomic_DNA"/>
</dbReference>
<proteinExistence type="predicted"/>
<gene>
    <name evidence="4" type="primary">vlhA.5.10a</name>
    <name evidence="4" type="ORF">MGA_1253</name>
</gene>
<feature type="compositionally biased region" description="Pro residues" evidence="1">
    <location>
        <begin position="33"/>
        <end position="47"/>
    </location>
</feature>
<organism evidence="4 5">
    <name type="scientific">Mycoplasmoides gallisepticum (strain R(low / passage 15 / clone 2))</name>
    <name type="common">Mycoplasma gallisepticum</name>
    <dbReference type="NCBI Taxonomy" id="710127"/>
    <lineage>
        <taxon>Bacteria</taxon>
        <taxon>Bacillati</taxon>
        <taxon>Mycoplasmatota</taxon>
        <taxon>Mycoplasmoidales</taxon>
        <taxon>Mycoplasmoidaceae</taxon>
        <taxon>Mycoplasmoides</taxon>
    </lineage>
</organism>
<reference evidence="4 5" key="1">
    <citation type="journal article" date="2003" name="Microbiology">
        <title>The complete genome sequence of the avian pathogen Mycoplasma gallisepticum strain R(low).</title>
        <authorList>
            <person name="Papazisi L."/>
            <person name="Gorton T.S."/>
            <person name="Kutish G."/>
            <person name="Markham P.F."/>
            <person name="Browning G.F."/>
            <person name="Nguyen D.K."/>
            <person name="Swartzell S."/>
            <person name="Madan A."/>
            <person name="Mahairas G."/>
            <person name="Geary S.J."/>
        </authorList>
    </citation>
    <scope>NUCLEOTIDE SEQUENCE [LARGE SCALE GENOMIC DNA]</scope>
    <source>
        <strain evidence="5">R(low / passage 15 / clone 2)</strain>
    </source>
</reference>
<keyword evidence="5" id="KW-1185">Reference proteome</keyword>
<dbReference type="PROSITE" id="PS51257">
    <property type="entry name" value="PROKAR_LIPOPROTEIN"/>
    <property type="match status" value="1"/>
</dbReference>
<dbReference type="OrthoDB" id="9961186at2"/>
<accession>Q7NBD4</accession>
<evidence type="ECO:0000259" key="3">
    <source>
        <dbReference type="Pfam" id="PF05692"/>
    </source>
</evidence>
<dbReference type="Pfam" id="PF05692">
    <property type="entry name" value="Myco_haema"/>
    <property type="match status" value="1"/>
</dbReference>
<evidence type="ECO:0000256" key="2">
    <source>
        <dbReference type="SAM" id="SignalP"/>
    </source>
</evidence>
<protein>
    <submittedName>
        <fullName evidence="4">VlhA.5.10 variable lipoprotein family protein N-terminal domain protein</fullName>
    </submittedName>
</protein>
<evidence type="ECO:0000313" key="5">
    <source>
        <dbReference type="Proteomes" id="UP000001418"/>
    </source>
</evidence>
<dbReference type="HOGENOM" id="CLU_026702_2_0_14"/>
<dbReference type="KEGG" id="mga:MGA_1253"/>
<keyword evidence="4" id="KW-0449">Lipoprotein</keyword>
<feature type="chain" id="PRO_5004290424" evidence="2">
    <location>
        <begin position="23"/>
        <end position="642"/>
    </location>
</feature>
<dbReference type="Pfam" id="PF07554">
    <property type="entry name" value="FIVAR"/>
    <property type="match status" value="2"/>
</dbReference>
<feature type="domain" description="Haemagglutinin Mycoplasma" evidence="3">
    <location>
        <begin position="242"/>
        <end position="630"/>
    </location>
</feature>
<evidence type="ECO:0000313" key="4">
    <source>
        <dbReference type="EMBL" id="AAP56695.1"/>
    </source>
</evidence>
<dbReference type="InterPro" id="IPR008692">
    <property type="entry name" value="Hemogglutn_Mycoplasma"/>
</dbReference>
<sequence>MKRKNILKFVSLLGIGSFVMLAAASCTSATTPTPNPEPKPDPMPNPPSGGMNGGDTNPGNDGGMENSAQQLSTAKTALTNLLSSKNTNVQMYSDYAKIKNDLTAAYTTAKSTSDNTSATLEQVKSATSTLQAAIDKAASDKKTFDDQNSDLVTAYEELKVTLQSQSTVLEKLSDPQYESIKKHITSLYDAGTLITTKTLDPSNGDKPKAEEVTSANNGIKNAINETTLTNWKNNADKFYKNFDKNKLSKDKLKSVDASNNQSQPTNYSFVAFSSDLTTTSGSQTDFPNWNFAQRKVWTSEGQNGGSTILVETPISKTDVSWIYNLKGTGTKYTLDFNYYGPSTAYLYFPYKLVKTTDAAKVALQYKLNNGAQKLIQFAPSSTTTDMPSTREPTNPRSSSLELVNDQNTQTSNQTDLNSSANKTPTVADINIAKVTLTDLNFGQNTIELSLPEGDKVSPMIGNIYITSNDQNNDKVYDDIFGNTQKTIDNKKSVTVDLLTGYSLVSGWSTYVGQFKKVSTTGQSPFEETNPNYLIGFIGGSNQRLANNVSTPVRNPSTRAATRTFTLYVNAPKAGDYHISGSYLFSSNQNAQRGLKLSINNDNSVLLTVKKQANWNTLGHFEHLRIMKAKVMIVRSKQTAKKC</sequence>
<evidence type="ECO:0000256" key="1">
    <source>
        <dbReference type="SAM" id="MobiDB-lite"/>
    </source>
</evidence>